<accession>A0A2J6UWH3</accession>
<proteinExistence type="predicted"/>
<comment type="caution">
    <text evidence="1">The sequence shown here is derived from an EMBL/GenBank/DDBJ whole genome shotgun (WGS) entry which is preliminary data.</text>
</comment>
<dbReference type="EMBL" id="PIFK01000140">
    <property type="protein sequence ID" value="PTP14413.1"/>
    <property type="molecule type" value="Genomic_DNA"/>
</dbReference>
<reference evidence="1 2" key="1">
    <citation type="submission" date="2017-11" db="EMBL/GenBank/DDBJ databases">
        <title>Population delineation of vibrios coincides with oyster pathogenicity.</title>
        <authorList>
            <person name="Bruto M."/>
            <person name="Labreuche Y."/>
            <person name="James A."/>
            <person name="Piel D."/>
            <person name="Chenivesse S."/>
            <person name="Petton B."/>
            <person name="Polz M.F."/>
            <person name="Le Roux F."/>
        </authorList>
    </citation>
    <scope>NUCLEOTIDE SEQUENCE [LARGE SCALE GENOMIC DNA]</scope>
    <source>
        <strain evidence="1 2">FF_144</strain>
    </source>
</reference>
<dbReference type="AlphaFoldDB" id="A0A2J6UWH3"/>
<organism evidence="1 2">
    <name type="scientific">Vibrio splendidus</name>
    <dbReference type="NCBI Taxonomy" id="29497"/>
    <lineage>
        <taxon>Bacteria</taxon>
        <taxon>Pseudomonadati</taxon>
        <taxon>Pseudomonadota</taxon>
        <taxon>Gammaproteobacteria</taxon>
        <taxon>Vibrionales</taxon>
        <taxon>Vibrionaceae</taxon>
        <taxon>Vibrio</taxon>
    </lineage>
</organism>
<gene>
    <name evidence="1" type="ORF">CWO07_26235</name>
</gene>
<evidence type="ECO:0000313" key="1">
    <source>
        <dbReference type="EMBL" id="PTP14413.1"/>
    </source>
</evidence>
<name>A0A2J6UWH3_VIBSP</name>
<evidence type="ECO:0000313" key="2">
    <source>
        <dbReference type="Proteomes" id="UP000244197"/>
    </source>
</evidence>
<dbReference type="Proteomes" id="UP000244197">
    <property type="component" value="Unassembled WGS sequence"/>
</dbReference>
<dbReference type="RefSeq" id="WP_061024347.1">
    <property type="nucleotide sequence ID" value="NZ_CAWNSN010000009.1"/>
</dbReference>
<protein>
    <submittedName>
        <fullName evidence="1">Uncharacterized protein</fullName>
    </submittedName>
</protein>
<sequence>MNNLFTYISAMKNEPDGLSIVEKVINKQTSEEDGILMENSDLFVKFNNGVAIKKLTERELSGHVTGAVCEECWISYEVTEQPSALNIAPKKKNFTNQCQESFWLKINKVQSST</sequence>